<evidence type="ECO:0000313" key="1">
    <source>
        <dbReference type="EMBL" id="KAF9523868.1"/>
    </source>
</evidence>
<protein>
    <recommendedName>
        <fullName evidence="3">F-box domain-containing protein</fullName>
    </recommendedName>
</protein>
<evidence type="ECO:0008006" key="3">
    <source>
        <dbReference type="Google" id="ProtNLM"/>
    </source>
</evidence>
<proteinExistence type="predicted"/>
<dbReference type="OrthoDB" id="2937708at2759"/>
<evidence type="ECO:0000313" key="2">
    <source>
        <dbReference type="Proteomes" id="UP000807306"/>
    </source>
</evidence>
<dbReference type="AlphaFoldDB" id="A0A9P6E742"/>
<dbReference type="EMBL" id="MU157909">
    <property type="protein sequence ID" value="KAF9523868.1"/>
    <property type="molecule type" value="Genomic_DNA"/>
</dbReference>
<dbReference type="Proteomes" id="UP000807306">
    <property type="component" value="Unassembled WGS sequence"/>
</dbReference>
<gene>
    <name evidence="1" type="ORF">CPB83DRAFT_651856</name>
</gene>
<keyword evidence="2" id="KW-1185">Reference proteome</keyword>
<accession>A0A9P6E742</accession>
<reference evidence="1" key="1">
    <citation type="submission" date="2020-11" db="EMBL/GenBank/DDBJ databases">
        <authorList>
            <consortium name="DOE Joint Genome Institute"/>
            <person name="Ahrendt S."/>
            <person name="Riley R."/>
            <person name="Andreopoulos W."/>
            <person name="Labutti K."/>
            <person name="Pangilinan J."/>
            <person name="Ruiz-Duenas F.J."/>
            <person name="Barrasa J.M."/>
            <person name="Sanchez-Garcia M."/>
            <person name="Camarero S."/>
            <person name="Miyauchi S."/>
            <person name="Serrano A."/>
            <person name="Linde D."/>
            <person name="Babiker R."/>
            <person name="Drula E."/>
            <person name="Ayuso-Fernandez I."/>
            <person name="Pacheco R."/>
            <person name="Padilla G."/>
            <person name="Ferreira P."/>
            <person name="Barriuso J."/>
            <person name="Kellner H."/>
            <person name="Castanera R."/>
            <person name="Alfaro M."/>
            <person name="Ramirez L."/>
            <person name="Pisabarro A.G."/>
            <person name="Kuo A."/>
            <person name="Tritt A."/>
            <person name="Lipzen A."/>
            <person name="He G."/>
            <person name="Yan M."/>
            <person name="Ng V."/>
            <person name="Cullen D."/>
            <person name="Martin F."/>
            <person name="Rosso M.-N."/>
            <person name="Henrissat B."/>
            <person name="Hibbett D."/>
            <person name="Martinez A.T."/>
            <person name="Grigoriev I.V."/>
        </authorList>
    </citation>
    <scope>NUCLEOTIDE SEQUENCE</scope>
    <source>
        <strain evidence="1">CBS 506.95</strain>
    </source>
</reference>
<comment type="caution">
    <text evidence="1">The sequence shown here is derived from an EMBL/GenBank/DDBJ whole genome shotgun (WGS) entry which is preliminary data.</text>
</comment>
<organism evidence="1 2">
    <name type="scientific">Crepidotus variabilis</name>
    <dbReference type="NCBI Taxonomy" id="179855"/>
    <lineage>
        <taxon>Eukaryota</taxon>
        <taxon>Fungi</taxon>
        <taxon>Dikarya</taxon>
        <taxon>Basidiomycota</taxon>
        <taxon>Agaricomycotina</taxon>
        <taxon>Agaricomycetes</taxon>
        <taxon>Agaricomycetidae</taxon>
        <taxon>Agaricales</taxon>
        <taxon>Agaricineae</taxon>
        <taxon>Crepidotaceae</taxon>
        <taxon>Crepidotus</taxon>
    </lineage>
</organism>
<sequence>MPLQLTLPTELWITIIDCVNDSTTLLVLSQTSRTLHTISLEAFFEVMNFDWKAPDFVLKSHLPGRNREVLRGLCCSLETVGRSLEEIVYDCGETGYSRAVIDELRLFSSLFLRISSVNRVTLRICSPPSMHIHELHEPTIDVLISVIQAKCRNIHVTTTQLAASHKASVLTPQSTLNNTISRPSVWLKGILKREARQTEEIHLERCSIQTFPHFLRPFYLSTLQAHSNILTSLEFKNIFGGEPDFSTLLSLLYLPHLNHFSIKYASILRLPLLKFFSAHSHIDSLEYHHIRYQSNTTPSRQDLTWRSDVTQNKSYHHLMYESLRKLHTSPEQLVHFFPVVTQMPLLHDVIIGVESHENSDQFTVLDKALDVLSHCVNPIKLHLRVYTAGLGLTLWLGAPRMVERSNRPELKMRAVETLVLDNGAWELNEDFYRHLIPWVGMFPAVKELTLQRNPKTPSLTRRVATEEDSPLSGTFAARLKVHCPTLKSVTILSSFEWTHRYD</sequence>
<name>A0A9P6E742_9AGAR</name>